<dbReference type="OrthoDB" id="5507251at2"/>
<feature type="compositionally biased region" description="Basic residues" evidence="1">
    <location>
        <begin position="233"/>
        <end position="242"/>
    </location>
</feature>
<protein>
    <submittedName>
        <fullName evidence="2">Uncharacterized protein</fullName>
    </submittedName>
</protein>
<proteinExistence type="predicted"/>
<dbReference type="RefSeq" id="WP_136935071.1">
    <property type="nucleotide sequence ID" value="NZ_SSMQ01000079.1"/>
</dbReference>
<organism evidence="2 3">
    <name type="scientific">Polyangium fumosum</name>
    <dbReference type="NCBI Taxonomy" id="889272"/>
    <lineage>
        <taxon>Bacteria</taxon>
        <taxon>Pseudomonadati</taxon>
        <taxon>Myxococcota</taxon>
        <taxon>Polyangia</taxon>
        <taxon>Polyangiales</taxon>
        <taxon>Polyangiaceae</taxon>
        <taxon>Polyangium</taxon>
    </lineage>
</organism>
<dbReference type="Proteomes" id="UP000309215">
    <property type="component" value="Unassembled WGS sequence"/>
</dbReference>
<evidence type="ECO:0000256" key="1">
    <source>
        <dbReference type="SAM" id="MobiDB-lite"/>
    </source>
</evidence>
<gene>
    <name evidence="2" type="ORF">E8A74_43565</name>
</gene>
<dbReference type="EMBL" id="SSMQ01000079">
    <property type="protein sequence ID" value="TKC97874.1"/>
    <property type="molecule type" value="Genomic_DNA"/>
</dbReference>
<sequence>MSRSFSPTQLVVLPRMTAVSTARLLAELLETASREPGLPIAIAADRNTLAVTHETLQVELGKRVFAEGEASPVVAVADRVEDNAFGALSDWLLSFKRLPVERYPAAADAARVHDALFGQGLGFLRLRAADEWQEAETRIRILMEKGFDVVIANLGGKPFLDELIFAHTAYGEALGITKPRPASDPHSLGKAQGEALDALRSYVLRVAAHVRENDPATAALAERLLAPLAAWKSRRPKNRRSVPAKEAARGKAPEEAVVAGE</sequence>
<feature type="region of interest" description="Disordered" evidence="1">
    <location>
        <begin position="233"/>
        <end position="261"/>
    </location>
</feature>
<accession>A0A4U1IV21</accession>
<dbReference type="AlphaFoldDB" id="A0A4U1IV21"/>
<keyword evidence="3" id="KW-1185">Reference proteome</keyword>
<evidence type="ECO:0000313" key="2">
    <source>
        <dbReference type="EMBL" id="TKC97874.1"/>
    </source>
</evidence>
<evidence type="ECO:0000313" key="3">
    <source>
        <dbReference type="Proteomes" id="UP000309215"/>
    </source>
</evidence>
<name>A0A4U1IV21_9BACT</name>
<reference evidence="2 3" key="1">
    <citation type="submission" date="2019-04" db="EMBL/GenBank/DDBJ databases">
        <authorList>
            <person name="Li Y."/>
            <person name="Wang J."/>
        </authorList>
    </citation>
    <scope>NUCLEOTIDE SEQUENCE [LARGE SCALE GENOMIC DNA]</scope>
    <source>
        <strain evidence="2 3">DSM 14668</strain>
    </source>
</reference>
<comment type="caution">
    <text evidence="2">The sequence shown here is derived from an EMBL/GenBank/DDBJ whole genome shotgun (WGS) entry which is preliminary data.</text>
</comment>